<organism evidence="2 3">
    <name type="scientific">Sulfitobacter sediminis</name>
    <dbReference type="NCBI Taxonomy" id="3234186"/>
    <lineage>
        <taxon>Bacteria</taxon>
        <taxon>Pseudomonadati</taxon>
        <taxon>Pseudomonadota</taxon>
        <taxon>Alphaproteobacteria</taxon>
        <taxon>Rhodobacterales</taxon>
        <taxon>Roseobacteraceae</taxon>
        <taxon>Sulfitobacter</taxon>
    </lineage>
</organism>
<evidence type="ECO:0000313" key="3">
    <source>
        <dbReference type="Proteomes" id="UP001556098"/>
    </source>
</evidence>
<reference evidence="2 3" key="1">
    <citation type="submission" date="2024-07" db="EMBL/GenBank/DDBJ databases">
        <title>Marimonas sp.nov., isolated from tidal-flat sediment.</title>
        <authorList>
            <person name="Jayan J.N."/>
            <person name="Lee S.S."/>
        </authorList>
    </citation>
    <scope>NUCLEOTIDE SEQUENCE [LARGE SCALE GENOMIC DNA]</scope>
    <source>
        <strain evidence="2 3">MJW-29</strain>
    </source>
</reference>
<dbReference type="Proteomes" id="UP001556098">
    <property type="component" value="Unassembled WGS sequence"/>
</dbReference>
<gene>
    <name evidence="2" type="ORF">AB2B41_14045</name>
</gene>
<keyword evidence="3" id="KW-1185">Reference proteome</keyword>
<accession>A0ABV3RQ94</accession>
<evidence type="ECO:0000313" key="2">
    <source>
        <dbReference type="EMBL" id="MEW9920732.1"/>
    </source>
</evidence>
<feature type="signal peptide" evidence="1">
    <location>
        <begin position="1"/>
        <end position="27"/>
    </location>
</feature>
<name>A0ABV3RQ94_9RHOB</name>
<proteinExistence type="predicted"/>
<keyword evidence="1" id="KW-0732">Signal</keyword>
<dbReference type="RefSeq" id="WP_367878434.1">
    <property type="nucleotide sequence ID" value="NZ_JBFNXX010000010.1"/>
</dbReference>
<dbReference type="EMBL" id="JBFNXX010000010">
    <property type="protein sequence ID" value="MEW9920732.1"/>
    <property type="molecule type" value="Genomic_DNA"/>
</dbReference>
<evidence type="ECO:0000256" key="1">
    <source>
        <dbReference type="SAM" id="SignalP"/>
    </source>
</evidence>
<feature type="chain" id="PRO_5046396996" evidence="1">
    <location>
        <begin position="28"/>
        <end position="177"/>
    </location>
</feature>
<comment type="caution">
    <text evidence="2">The sequence shown here is derived from an EMBL/GenBank/DDBJ whole genome shotgun (WGS) entry which is preliminary data.</text>
</comment>
<sequence length="177" mass="18526">MKMFKTMKKLTLATTVSLIALSGAVGAKEMPLVSEIDVSASYDAAQDTNAQEMFPEITSDIALAIADLVPQSDDGADPIIRVDIRKVALNGDTVLPDSKEFNELEGVVSIETESGNGAQSFPVAIKAVAADGAVPPGYTAISPSLTDFYNAMVVAFAQNVAEEFADLNLVGVGSINR</sequence>
<protein>
    <submittedName>
        <fullName evidence="2">Uncharacterized protein</fullName>
    </submittedName>
</protein>